<keyword evidence="10" id="KW-1185">Reference proteome</keyword>
<dbReference type="EMBL" id="JBHSAX010000009">
    <property type="protein sequence ID" value="MFC3962266.1"/>
    <property type="molecule type" value="Genomic_DNA"/>
</dbReference>
<evidence type="ECO:0000256" key="5">
    <source>
        <dbReference type="ARBA" id="ARBA00022692"/>
    </source>
</evidence>
<feature type="transmembrane region" description="Helical" evidence="8">
    <location>
        <begin position="69"/>
        <end position="87"/>
    </location>
</feature>
<evidence type="ECO:0000313" key="10">
    <source>
        <dbReference type="Proteomes" id="UP001595696"/>
    </source>
</evidence>
<protein>
    <recommendedName>
        <fullName evidence="11">Alpha-glucoside transport system permease protein</fullName>
    </recommendedName>
</protein>
<keyword evidence="7 8" id="KW-0472">Membrane</keyword>
<feature type="transmembrane region" description="Helical" evidence="8">
    <location>
        <begin position="399"/>
        <end position="425"/>
    </location>
</feature>
<gene>
    <name evidence="9" type="ORF">ACFO0B_09745</name>
</gene>
<feature type="transmembrane region" description="Helical" evidence="8">
    <location>
        <begin position="311"/>
        <end position="328"/>
    </location>
</feature>
<evidence type="ECO:0000256" key="2">
    <source>
        <dbReference type="ARBA" id="ARBA00022448"/>
    </source>
</evidence>
<comment type="caution">
    <text evidence="9">The sequence shown here is derived from an EMBL/GenBank/DDBJ whole genome shotgun (WGS) entry which is preliminary data.</text>
</comment>
<evidence type="ECO:0000256" key="1">
    <source>
        <dbReference type="ARBA" id="ARBA00004651"/>
    </source>
</evidence>
<feature type="transmembrane region" description="Helical" evidence="8">
    <location>
        <begin position="518"/>
        <end position="535"/>
    </location>
</feature>
<sequence>MSANSHIRAHGITLALTTRPMRGAPVPGVPRLRRLTLLWAAPAAVLVTAVLIVPAGITVGFAVATAPAVPLWCVAAVLAVAVAVAVGKRAGDDAAADKLRAFLAVATPWVVAAACYQVGRGLSPAGARAYLFTGAMVLLAVAMVAVALALALWLQNRWDMWLPLVAPCAVAALVSGVAFRLIFQRLADLFGLDSQPAVFWWFCLLPPVAFAWTWFGFATALLHDGIRAVDAAPGQAAHLAALTAWQRSRHRLRELRPVILVLATGIGVAAARMFDAVLIGVPWPLQEWNQGATVFWWRLASDPDSGFGPEAVYAMPLAAMVGVAAWVFQNETGSGRPAPAAPSSTRIRDRPGVWRTLAATAVFLVFTLPILVLIVATFWGPYGFQSDAVTGLLRDRVLLGSLGSTGWVALASTLLVLTAAVPAALRLAAAAPERRRTRIAVAGLVVLAVLPVQTYLGPIVWAVEHGGLAGTRTPLILVHAAAGIPIAMLVLRAALLAAPDGAAALHGLATQATAVRRVLETAWPALGAVAVLQSVQVWNDFTIGFLLGGAGGSPWSLLLWGEARQFEENSARLAAGSLLSAVVPVLVLLLTWRRCLVPGLTGGAVR</sequence>
<dbReference type="RefSeq" id="WP_378612034.1">
    <property type="nucleotide sequence ID" value="NZ_JBHSAX010000009.1"/>
</dbReference>
<organism evidence="9 10">
    <name type="scientific">Nocardia jiangsuensis</name>
    <dbReference type="NCBI Taxonomy" id="1691563"/>
    <lineage>
        <taxon>Bacteria</taxon>
        <taxon>Bacillati</taxon>
        <taxon>Actinomycetota</taxon>
        <taxon>Actinomycetes</taxon>
        <taxon>Mycobacteriales</taxon>
        <taxon>Nocardiaceae</taxon>
        <taxon>Nocardia</taxon>
    </lineage>
</organism>
<feature type="transmembrane region" description="Helical" evidence="8">
    <location>
        <begin position="37"/>
        <end position="63"/>
    </location>
</feature>
<dbReference type="InterPro" id="IPR035906">
    <property type="entry name" value="MetI-like_sf"/>
</dbReference>
<feature type="transmembrane region" description="Helical" evidence="8">
    <location>
        <begin position="573"/>
        <end position="592"/>
    </location>
</feature>
<dbReference type="PRINTS" id="PR00173">
    <property type="entry name" value="EDTRNSPORT"/>
</dbReference>
<feature type="transmembrane region" description="Helical" evidence="8">
    <location>
        <begin position="541"/>
        <end position="561"/>
    </location>
</feature>
<keyword evidence="3" id="KW-1003">Cell membrane</keyword>
<keyword evidence="5 8" id="KW-0812">Transmembrane</keyword>
<dbReference type="Gene3D" id="1.10.3720.10">
    <property type="entry name" value="MetI-like"/>
    <property type="match status" value="2"/>
</dbReference>
<feature type="transmembrane region" description="Helical" evidence="8">
    <location>
        <begin position="476"/>
        <end position="497"/>
    </location>
</feature>
<evidence type="ECO:0000256" key="4">
    <source>
        <dbReference type="ARBA" id="ARBA00022597"/>
    </source>
</evidence>
<evidence type="ECO:0000256" key="7">
    <source>
        <dbReference type="ARBA" id="ARBA00023136"/>
    </source>
</evidence>
<dbReference type="InterPro" id="IPR050901">
    <property type="entry name" value="BP-dep_ABC_trans_perm"/>
</dbReference>
<dbReference type="PANTHER" id="PTHR32243">
    <property type="entry name" value="MALTOSE TRANSPORT SYSTEM PERMEASE-RELATED"/>
    <property type="match status" value="1"/>
</dbReference>
<evidence type="ECO:0000256" key="8">
    <source>
        <dbReference type="SAM" id="Phobius"/>
    </source>
</evidence>
<feature type="transmembrane region" description="Helical" evidence="8">
    <location>
        <begin position="198"/>
        <end position="222"/>
    </location>
</feature>
<evidence type="ECO:0008006" key="11">
    <source>
        <dbReference type="Google" id="ProtNLM"/>
    </source>
</evidence>
<keyword evidence="6 8" id="KW-1133">Transmembrane helix</keyword>
<evidence type="ECO:0000313" key="9">
    <source>
        <dbReference type="EMBL" id="MFC3962266.1"/>
    </source>
</evidence>
<accession>A0ABV8DQ92</accession>
<evidence type="ECO:0000256" key="6">
    <source>
        <dbReference type="ARBA" id="ARBA00022989"/>
    </source>
</evidence>
<feature type="transmembrane region" description="Helical" evidence="8">
    <location>
        <begin position="437"/>
        <end position="456"/>
    </location>
</feature>
<reference evidence="10" key="1">
    <citation type="journal article" date="2019" name="Int. J. Syst. Evol. Microbiol.">
        <title>The Global Catalogue of Microorganisms (GCM) 10K type strain sequencing project: providing services to taxonomists for standard genome sequencing and annotation.</title>
        <authorList>
            <consortium name="The Broad Institute Genomics Platform"/>
            <consortium name="The Broad Institute Genome Sequencing Center for Infectious Disease"/>
            <person name="Wu L."/>
            <person name="Ma J."/>
        </authorList>
    </citation>
    <scope>NUCLEOTIDE SEQUENCE [LARGE SCALE GENOMIC DNA]</scope>
    <source>
        <strain evidence="10">CGMCC 4.7330</strain>
    </source>
</reference>
<feature type="transmembrane region" description="Helical" evidence="8">
    <location>
        <begin position="258"/>
        <end position="281"/>
    </location>
</feature>
<feature type="transmembrane region" description="Helical" evidence="8">
    <location>
        <begin position="356"/>
        <end position="379"/>
    </location>
</feature>
<proteinExistence type="predicted"/>
<dbReference type="SUPFAM" id="SSF161098">
    <property type="entry name" value="MetI-like"/>
    <property type="match status" value="1"/>
</dbReference>
<feature type="transmembrane region" description="Helical" evidence="8">
    <location>
        <begin position="131"/>
        <end position="154"/>
    </location>
</feature>
<keyword evidence="2" id="KW-0813">Transport</keyword>
<feature type="transmembrane region" description="Helical" evidence="8">
    <location>
        <begin position="99"/>
        <end position="119"/>
    </location>
</feature>
<dbReference type="PANTHER" id="PTHR32243:SF50">
    <property type="entry name" value="MALTOSE_MALTODEXTRIN TRANSPORT SYSTEM PERMEASE PROTEIN MALG"/>
    <property type="match status" value="1"/>
</dbReference>
<keyword evidence="4" id="KW-0762">Sugar transport</keyword>
<evidence type="ECO:0000256" key="3">
    <source>
        <dbReference type="ARBA" id="ARBA00022475"/>
    </source>
</evidence>
<feature type="transmembrane region" description="Helical" evidence="8">
    <location>
        <begin position="161"/>
        <end position="183"/>
    </location>
</feature>
<comment type="subcellular location">
    <subcellularLocation>
        <location evidence="1">Cell membrane</location>
        <topology evidence="1">Multi-pass membrane protein</topology>
    </subcellularLocation>
</comment>
<dbReference type="Proteomes" id="UP001595696">
    <property type="component" value="Unassembled WGS sequence"/>
</dbReference>
<name>A0ABV8DQ92_9NOCA</name>